<organism evidence="4 5">
    <name type="scientific">Mycolicibacterium aurum</name>
    <name type="common">Mycobacterium aurum</name>
    <dbReference type="NCBI Taxonomy" id="1791"/>
    <lineage>
        <taxon>Bacteria</taxon>
        <taxon>Bacillati</taxon>
        <taxon>Actinomycetota</taxon>
        <taxon>Actinomycetes</taxon>
        <taxon>Mycobacteriales</taxon>
        <taxon>Mycobacteriaceae</taxon>
        <taxon>Mycolicibacterium</taxon>
    </lineage>
</organism>
<dbReference type="AlphaFoldDB" id="A0A448IZT1"/>
<evidence type="ECO:0000256" key="1">
    <source>
        <dbReference type="ARBA" id="ARBA00022729"/>
    </source>
</evidence>
<feature type="compositionally biased region" description="Low complexity" evidence="2">
    <location>
        <begin position="24"/>
        <end position="60"/>
    </location>
</feature>
<dbReference type="Proteomes" id="UP000279306">
    <property type="component" value="Chromosome"/>
</dbReference>
<dbReference type="RefSeq" id="WP_048633769.1">
    <property type="nucleotide sequence ID" value="NZ_CVQQ01000013.1"/>
</dbReference>
<keyword evidence="1 3" id="KW-0732">Signal</keyword>
<protein>
    <submittedName>
        <fullName evidence="4">LpqN</fullName>
    </submittedName>
</protein>
<evidence type="ECO:0000256" key="2">
    <source>
        <dbReference type="SAM" id="MobiDB-lite"/>
    </source>
</evidence>
<sequence length="246" mass="24743">MKLSVVARSAAVAAVVALIAAGCTGSTSGSGQTAAESTSATTSSDEPTTSTSATSAPATGRIAPREAAPTGPAPTIADYIAENGITESPVKPGDPGAPLIDLPVPDGWETAGEETPDWAFGAIIYTGPEAAEYTPSIVALVSKLVGDVDPQAVLDAAAGEATNLPGWIPMSDGKVTTLGEFPAFQLGGTWVQDGVTKIAAQKTVVIPGNDGAWYVLQLNADGLENQIDILGPATLAIDEDTTITPQ</sequence>
<dbReference type="PROSITE" id="PS51257">
    <property type="entry name" value="PROKAR_LIPOPROTEIN"/>
    <property type="match status" value="1"/>
</dbReference>
<feature type="chain" id="PRO_5038903511" evidence="3">
    <location>
        <begin position="21"/>
        <end position="246"/>
    </location>
</feature>
<keyword evidence="5" id="KW-1185">Reference proteome</keyword>
<dbReference type="Gene3D" id="3.40.1000.10">
    <property type="entry name" value="Mog1/PsbP, alpha/beta/alpha sandwich"/>
    <property type="match status" value="1"/>
</dbReference>
<feature type="region of interest" description="Disordered" evidence="2">
    <location>
        <begin position="24"/>
        <end position="76"/>
    </location>
</feature>
<dbReference type="OrthoDB" id="3826775at2"/>
<evidence type="ECO:0000313" key="4">
    <source>
        <dbReference type="EMBL" id="VEG57952.1"/>
    </source>
</evidence>
<dbReference type="EMBL" id="LR134356">
    <property type="protein sequence ID" value="VEG57952.1"/>
    <property type="molecule type" value="Genomic_DNA"/>
</dbReference>
<dbReference type="InterPro" id="IPR019674">
    <property type="entry name" value="Lipoprotein_LpqN/LpqT-like"/>
</dbReference>
<evidence type="ECO:0000256" key="3">
    <source>
        <dbReference type="SAM" id="SignalP"/>
    </source>
</evidence>
<proteinExistence type="predicted"/>
<dbReference type="Pfam" id="PF10738">
    <property type="entry name" value="Lpp-LpqN"/>
    <property type="match status" value="1"/>
</dbReference>
<name>A0A448IZT1_MYCAU</name>
<reference evidence="4 5" key="1">
    <citation type="submission" date="2018-12" db="EMBL/GenBank/DDBJ databases">
        <authorList>
            <consortium name="Pathogen Informatics"/>
        </authorList>
    </citation>
    <scope>NUCLEOTIDE SEQUENCE [LARGE SCALE GENOMIC DNA]</scope>
    <source>
        <strain evidence="4 5">NCTC10437</strain>
    </source>
</reference>
<dbReference type="KEGG" id="mauu:NCTC10437_04974"/>
<gene>
    <name evidence="4" type="ORF">NCTC10437_04974</name>
</gene>
<accession>A0A448IZT1</accession>
<feature type="signal peptide" evidence="3">
    <location>
        <begin position="1"/>
        <end position="20"/>
    </location>
</feature>
<evidence type="ECO:0000313" key="5">
    <source>
        <dbReference type="Proteomes" id="UP000279306"/>
    </source>
</evidence>
<dbReference type="STRING" id="1791.GCA_001049355_03912"/>